<gene>
    <name evidence="4" type="ORF">C2S53_005524</name>
</gene>
<dbReference type="Pfam" id="PF02458">
    <property type="entry name" value="Transferase"/>
    <property type="match status" value="1"/>
</dbReference>
<dbReference type="PANTHER" id="PTHR31623:SF70">
    <property type="entry name" value="TRANSFERASE, CHLORAMPHENICOL ACETYLTRANSFERASE-LIKE DOMAIN PROTEIN"/>
    <property type="match status" value="1"/>
</dbReference>
<reference evidence="4 5" key="1">
    <citation type="journal article" date="2021" name="Nat. Commun.">
        <title>Incipient diploidization of the medicinal plant Perilla within 10,000 years.</title>
        <authorList>
            <person name="Zhang Y."/>
            <person name="Shen Q."/>
            <person name="Leng L."/>
            <person name="Zhang D."/>
            <person name="Chen S."/>
            <person name="Shi Y."/>
            <person name="Ning Z."/>
            <person name="Chen S."/>
        </authorList>
    </citation>
    <scope>NUCLEOTIDE SEQUENCE [LARGE SCALE GENOMIC DNA]</scope>
    <source>
        <strain evidence="5">cv. PC099</strain>
    </source>
</reference>
<evidence type="ECO:0000256" key="1">
    <source>
        <dbReference type="ARBA" id="ARBA00009861"/>
    </source>
</evidence>
<sequence length="434" mass="48520">MTNIKLVSKKLIKPCTPTPQNLKNYKLSFIDEVSPQMEVGVILFYPLSNQKRSCLEESFAKILVQFYPLAGRYNSNDCCVDCSDQGAGFVIAEALEIELIDLIAERNLEKLEALSPPCNRFQENEATDPLLSIQITKFKCGGLAISISVPHRIFDASSLETFIAAWSNANKSELEGKFMMTISPNFDSPSFFPAKNQRKKVEESKTTETSKSVVRKFSFNKESITSLISNLRPDHGKQRIPRLRVVTALIAKALIGLDEVKQGGESRPCIVVQAVNIRGRTTPPLPKHSCGNLVILSPSRCMDGIETKDMGIQELVRLLGDAIDKSVADCGEIMSAGEEGLSNIIIKPVADAYRRFVSEEANVIWFSDWSKFGFYEADFGWGKPVWASIVEVPGNNFVVFMEKKEGTEIEAWVNLDKTDMLLFEQDEEIRFFTS</sequence>
<dbReference type="GO" id="GO:0016746">
    <property type="term" value="F:acyltransferase activity"/>
    <property type="evidence" value="ECO:0007669"/>
    <property type="project" value="UniProtKB-KW"/>
</dbReference>
<keyword evidence="5" id="KW-1185">Reference proteome</keyword>
<evidence type="ECO:0000256" key="2">
    <source>
        <dbReference type="ARBA" id="ARBA00022679"/>
    </source>
</evidence>
<dbReference type="InterPro" id="IPR023213">
    <property type="entry name" value="CAT-like_dom_sf"/>
</dbReference>
<dbReference type="EMBL" id="SDAM02029570">
    <property type="protein sequence ID" value="KAH6756054.1"/>
    <property type="molecule type" value="Genomic_DNA"/>
</dbReference>
<dbReference type="Gene3D" id="3.30.559.10">
    <property type="entry name" value="Chloramphenicol acetyltransferase-like domain"/>
    <property type="match status" value="2"/>
</dbReference>
<dbReference type="PANTHER" id="PTHR31623">
    <property type="entry name" value="F21J9.9"/>
    <property type="match status" value="1"/>
</dbReference>
<comment type="caution">
    <text evidence="4">The sequence shown here is derived from an EMBL/GenBank/DDBJ whole genome shotgun (WGS) entry which is preliminary data.</text>
</comment>
<keyword evidence="3" id="KW-0012">Acyltransferase</keyword>
<dbReference type="Proteomes" id="UP001190926">
    <property type="component" value="Unassembled WGS sequence"/>
</dbReference>
<accession>A0AAD4INF5</accession>
<evidence type="ECO:0000313" key="4">
    <source>
        <dbReference type="EMBL" id="KAH6756054.1"/>
    </source>
</evidence>
<comment type="similarity">
    <text evidence="1">Belongs to the plant acyltransferase family.</text>
</comment>
<keyword evidence="2" id="KW-0808">Transferase</keyword>
<evidence type="ECO:0000313" key="5">
    <source>
        <dbReference type="Proteomes" id="UP001190926"/>
    </source>
</evidence>
<organism evidence="4 5">
    <name type="scientific">Perilla frutescens var. hirtella</name>
    <name type="common">Perilla citriodora</name>
    <name type="synonym">Perilla setoyensis</name>
    <dbReference type="NCBI Taxonomy" id="608512"/>
    <lineage>
        <taxon>Eukaryota</taxon>
        <taxon>Viridiplantae</taxon>
        <taxon>Streptophyta</taxon>
        <taxon>Embryophyta</taxon>
        <taxon>Tracheophyta</taxon>
        <taxon>Spermatophyta</taxon>
        <taxon>Magnoliopsida</taxon>
        <taxon>eudicotyledons</taxon>
        <taxon>Gunneridae</taxon>
        <taxon>Pentapetalae</taxon>
        <taxon>asterids</taxon>
        <taxon>lamiids</taxon>
        <taxon>Lamiales</taxon>
        <taxon>Lamiaceae</taxon>
        <taxon>Nepetoideae</taxon>
        <taxon>Elsholtzieae</taxon>
        <taxon>Perilla</taxon>
    </lineage>
</organism>
<name>A0AAD4INF5_PERFH</name>
<evidence type="ECO:0000256" key="3">
    <source>
        <dbReference type="ARBA" id="ARBA00023315"/>
    </source>
</evidence>
<proteinExistence type="inferred from homology"/>
<dbReference type="AlphaFoldDB" id="A0AAD4INF5"/>
<protein>
    <submittedName>
        <fullName evidence="4">Uncharacterized protein</fullName>
    </submittedName>
</protein>